<dbReference type="AlphaFoldDB" id="A0A7G8Q8W0"/>
<reference evidence="1 2" key="1">
    <citation type="submission" date="2020-08" db="EMBL/GenBank/DDBJ databases">
        <title>Dyella sp. G9 isolated from forest soil.</title>
        <authorList>
            <person name="Fu J."/>
            <person name="Qiu L."/>
        </authorList>
    </citation>
    <scope>NUCLEOTIDE SEQUENCE [LARGE SCALE GENOMIC DNA]</scope>
    <source>
        <strain evidence="1 2">G9</strain>
    </source>
</reference>
<evidence type="ECO:0000313" key="2">
    <source>
        <dbReference type="Proteomes" id="UP000515873"/>
    </source>
</evidence>
<gene>
    <name evidence="1" type="ORF">H8F01_08970</name>
</gene>
<keyword evidence="2" id="KW-1185">Reference proteome</keyword>
<name>A0A7G8Q8W0_9GAMM</name>
<dbReference type="Proteomes" id="UP000515873">
    <property type="component" value="Chromosome"/>
</dbReference>
<dbReference type="RefSeq" id="WP_187058688.1">
    <property type="nucleotide sequence ID" value="NZ_CP060412.1"/>
</dbReference>
<sequence length="243" mass="27387">MSILFLVTSAIHTKHGIHTADERLAQTIRTLESIRTHAPGARMVLLECSGERSISDDETEILQAHANDIFNFHPDPRVRDIYAASGDNWDIVKNATELVVFCSALQLLLNDHAPLLDGIGRVFKMSGRYVLNENFSLAAHLGPSVDDAYVLGHRWPSHFTTQSTGGLSEQVMSRCWSWPASKTRLVYFRYNLMVEDFMGCHQQGQYRDIEHLLLKYFDGPYLREIPIVGVEGATGPDGLFIRE</sequence>
<dbReference type="KEGG" id="dtl:H8F01_08970"/>
<proteinExistence type="predicted"/>
<protein>
    <submittedName>
        <fullName evidence="1">Uncharacterized protein</fullName>
    </submittedName>
</protein>
<evidence type="ECO:0000313" key="1">
    <source>
        <dbReference type="EMBL" id="QNK03218.1"/>
    </source>
</evidence>
<accession>A0A7G8Q8W0</accession>
<dbReference type="EMBL" id="CP060412">
    <property type="protein sequence ID" value="QNK03218.1"/>
    <property type="molecule type" value="Genomic_DNA"/>
</dbReference>
<organism evidence="1 2">
    <name type="scientific">Dyella telluris</name>
    <dbReference type="NCBI Taxonomy" id="2763498"/>
    <lineage>
        <taxon>Bacteria</taxon>
        <taxon>Pseudomonadati</taxon>
        <taxon>Pseudomonadota</taxon>
        <taxon>Gammaproteobacteria</taxon>
        <taxon>Lysobacterales</taxon>
        <taxon>Rhodanobacteraceae</taxon>
        <taxon>Dyella</taxon>
    </lineage>
</organism>